<feature type="compositionally biased region" description="Gly residues" evidence="1">
    <location>
        <begin position="327"/>
        <end position="340"/>
    </location>
</feature>
<dbReference type="AlphaFoldDB" id="A0AAI8VJE3"/>
<feature type="region of interest" description="Disordered" evidence="1">
    <location>
        <begin position="1"/>
        <end position="405"/>
    </location>
</feature>
<feature type="compositionally biased region" description="Low complexity" evidence="1">
    <location>
        <begin position="28"/>
        <end position="41"/>
    </location>
</feature>
<comment type="caution">
    <text evidence="2">The sequence shown here is derived from an EMBL/GenBank/DDBJ whole genome shotgun (WGS) entry which is preliminary data.</text>
</comment>
<feature type="compositionally biased region" description="Polar residues" evidence="1">
    <location>
        <begin position="349"/>
        <end position="360"/>
    </location>
</feature>
<sequence length="419" mass="44976">MDDFGGRTDDDLFADDFEPVSEPVSTLVVEPQPQTTTNTTPAPVPAPVPLVENQPSAPAPSKPTQPATVPIAPKSLAQSRHAPTKPAHQPRPRKHSPKPPKQPAPFTTPAAESTAAATEEDGDTSYTGAPTQATTGPSATSSAPTKPSGRHSSNTASGDRTGSGSNPRTKLTETELAAKMEQMRILSAEKTRRFEQAERDSRSHALAYEKGMEDARKRRAEEAERRKRGDEERRRMDDERERNRERKLKAMGAKDGGSWDEGKNVEEERDYGYSQSFKSANGGVRGSRTGMGMAGSRFAERNDAPPPQREFAADEFRGRGRGRGRGTTRGGRGGRGGSFGDGERGSRGDQNGSSHQQHTQVPPKPDDFPALSGSDTINVDTTTNKPSELPKLPSLSGPNSPLGKWDDEMAALDAKASGT</sequence>
<name>A0AAI8VJE3_9PEZI</name>
<dbReference type="EMBL" id="CAUWAG010000007">
    <property type="protein sequence ID" value="CAJ2505706.1"/>
    <property type="molecule type" value="Genomic_DNA"/>
</dbReference>
<feature type="compositionally biased region" description="Basic and acidic residues" evidence="1">
    <location>
        <begin position="170"/>
        <end position="203"/>
    </location>
</feature>
<feature type="compositionally biased region" description="Basic and acidic residues" evidence="1">
    <location>
        <begin position="1"/>
        <end position="10"/>
    </location>
</feature>
<feature type="compositionally biased region" description="Polar residues" evidence="1">
    <location>
        <begin position="150"/>
        <end position="169"/>
    </location>
</feature>
<protein>
    <submittedName>
        <fullName evidence="2">Uu.00g131000.m01.CDS01</fullName>
    </submittedName>
</protein>
<feature type="compositionally biased region" description="Low complexity" evidence="1">
    <location>
        <begin position="127"/>
        <end position="147"/>
    </location>
</feature>
<evidence type="ECO:0000313" key="2">
    <source>
        <dbReference type="EMBL" id="CAJ2505706.1"/>
    </source>
</evidence>
<proteinExistence type="predicted"/>
<feature type="compositionally biased region" description="Basic and acidic residues" evidence="1">
    <location>
        <begin position="210"/>
        <end position="244"/>
    </location>
</feature>
<evidence type="ECO:0000256" key="1">
    <source>
        <dbReference type="SAM" id="MobiDB-lite"/>
    </source>
</evidence>
<keyword evidence="3" id="KW-1185">Reference proteome</keyword>
<reference evidence="2" key="1">
    <citation type="submission" date="2023-10" db="EMBL/GenBank/DDBJ databases">
        <authorList>
            <person name="Hackl T."/>
        </authorList>
    </citation>
    <scope>NUCLEOTIDE SEQUENCE</scope>
</reference>
<feature type="compositionally biased region" description="Basic residues" evidence="1">
    <location>
        <begin position="88"/>
        <end position="98"/>
    </location>
</feature>
<accession>A0AAI8VJE3</accession>
<organism evidence="2 3">
    <name type="scientific">Anthostomella pinea</name>
    <dbReference type="NCBI Taxonomy" id="933095"/>
    <lineage>
        <taxon>Eukaryota</taxon>
        <taxon>Fungi</taxon>
        <taxon>Dikarya</taxon>
        <taxon>Ascomycota</taxon>
        <taxon>Pezizomycotina</taxon>
        <taxon>Sordariomycetes</taxon>
        <taxon>Xylariomycetidae</taxon>
        <taxon>Xylariales</taxon>
        <taxon>Xylariaceae</taxon>
        <taxon>Anthostomella</taxon>
    </lineage>
</organism>
<evidence type="ECO:0000313" key="3">
    <source>
        <dbReference type="Proteomes" id="UP001295740"/>
    </source>
</evidence>
<feature type="compositionally biased region" description="Low complexity" evidence="1">
    <location>
        <begin position="104"/>
        <end position="117"/>
    </location>
</feature>
<dbReference type="Proteomes" id="UP001295740">
    <property type="component" value="Unassembled WGS sequence"/>
</dbReference>
<gene>
    <name evidence="2" type="ORF">KHLLAP_LOCUS6174</name>
</gene>
<feature type="compositionally biased region" description="Polar residues" evidence="1">
    <location>
        <begin position="373"/>
        <end position="386"/>
    </location>
</feature>